<evidence type="ECO:0000256" key="1">
    <source>
        <dbReference type="ARBA" id="ARBA00022387"/>
    </source>
</evidence>
<feature type="region of interest" description="Disordered" evidence="6">
    <location>
        <begin position="230"/>
        <end position="327"/>
    </location>
</feature>
<dbReference type="AlphaFoldDB" id="A0AAV9IS90"/>
<feature type="compositionally biased region" description="Polar residues" evidence="6">
    <location>
        <begin position="315"/>
        <end position="327"/>
    </location>
</feature>
<evidence type="ECO:0000313" key="9">
    <source>
        <dbReference type="EMBL" id="KAK4535172.1"/>
    </source>
</evidence>
<evidence type="ECO:0000259" key="8">
    <source>
        <dbReference type="PROSITE" id="PS51914"/>
    </source>
</evidence>
<evidence type="ECO:0000256" key="7">
    <source>
        <dbReference type="SAM" id="SignalP"/>
    </source>
</evidence>
<dbReference type="InterPro" id="IPR039794">
    <property type="entry name" value="Gtb1-like"/>
</dbReference>
<keyword evidence="10" id="KW-1185">Reference proteome</keyword>
<evidence type="ECO:0000256" key="4">
    <source>
        <dbReference type="ARBA" id="ARBA00023157"/>
    </source>
</evidence>
<comment type="caution">
    <text evidence="9">The sequence shown here is derived from an EMBL/GenBank/DDBJ whole genome shotgun (WGS) entry which is preliminary data.</text>
</comment>
<sequence length="563" mass="63870">MDREGVDWQMGHSSHRSGRRYRWVGWWLILLAILLSHPAHAQLRGASPEVEKRLLAHAAEGYFQCSQQRLPIDALNDDYCDCVDGTDEPGTAACSGVSPHTLRFYCSNRGYLPELLHASRVNDGFCDCCDGSDEWQRPGVCNDTCPERGDALRAELEDKVGRWEAGRQQRRLLEQKAAARRQRRGPQMVREHRAQLHIAQRAERRLSRWKRRLEAYTKLLESSLERAELTPATHATAGMGAETDPLSETPASEDEHPTEDVPSSSPVPDELLDENMQNELQAVPQPSHADGPTATERSWRKRHAHGREGVASAKDTASSSPTPPQQLESEACRAVTLSWPAYVIVRAWQRVLQLRRRDLLANYRILRPLLGRVRDATALRRDASACVSLAASEYHAAVRQREHRHRELEEAQRQQTARYGPSDAFYAFHDEPCFQKQVGEHEFEVCLPRKVTQRSSQGGGNALLGHFERVQEPDAPGKPLRMLFENGDRCWHGPTRHCVIEFTCSNVTDILHVEEPEKCFYRIRMSCPAACNEQAIRDARETLEVLRRSRESARADAAAWDIK</sequence>
<protein>
    <recommendedName>
        <fullName evidence="1">Glucosidase 2 subunit beta</fullName>
    </recommendedName>
</protein>
<dbReference type="PANTHER" id="PTHR12630">
    <property type="entry name" value="N-LINKED OLIGOSACCHARIDE PROCESSING"/>
    <property type="match status" value="1"/>
</dbReference>
<dbReference type="InterPro" id="IPR036607">
    <property type="entry name" value="PRKCSH"/>
</dbReference>
<dbReference type="GO" id="GO:0017177">
    <property type="term" value="C:glucosidase II complex"/>
    <property type="evidence" value="ECO:0007669"/>
    <property type="project" value="TreeGrafter"/>
</dbReference>
<organism evidence="9 10">
    <name type="scientific">Cyanidium caldarium</name>
    <name type="common">Red alga</name>
    <dbReference type="NCBI Taxonomy" id="2771"/>
    <lineage>
        <taxon>Eukaryota</taxon>
        <taxon>Rhodophyta</taxon>
        <taxon>Bangiophyceae</taxon>
        <taxon>Cyanidiales</taxon>
        <taxon>Cyanidiaceae</taxon>
        <taxon>Cyanidium</taxon>
    </lineage>
</organism>
<evidence type="ECO:0000256" key="6">
    <source>
        <dbReference type="SAM" id="MobiDB-lite"/>
    </source>
</evidence>
<evidence type="ECO:0000313" key="10">
    <source>
        <dbReference type="Proteomes" id="UP001301350"/>
    </source>
</evidence>
<feature type="chain" id="PRO_5043564047" description="Glucosidase 2 subunit beta" evidence="7">
    <location>
        <begin position="42"/>
        <end position="563"/>
    </location>
</feature>
<dbReference type="InterPro" id="IPR044865">
    <property type="entry name" value="MRH_dom"/>
</dbReference>
<reference evidence="9 10" key="1">
    <citation type="submission" date="2022-07" db="EMBL/GenBank/DDBJ databases">
        <title>Genome-wide signatures of adaptation to extreme environments.</title>
        <authorList>
            <person name="Cho C.H."/>
            <person name="Yoon H.S."/>
        </authorList>
    </citation>
    <scope>NUCLEOTIDE SEQUENCE [LARGE SCALE GENOMIC DNA]</scope>
    <source>
        <strain evidence="9 10">DBV 063 E5</strain>
    </source>
</reference>
<proteinExistence type="predicted"/>
<dbReference type="PROSITE" id="PS51914">
    <property type="entry name" value="MRH"/>
    <property type="match status" value="1"/>
</dbReference>
<gene>
    <name evidence="9" type="ORF">CDCA_CDCA04G1197</name>
</gene>
<keyword evidence="5" id="KW-0175">Coiled coil</keyword>
<dbReference type="EMBL" id="JANCYW010000004">
    <property type="protein sequence ID" value="KAK4535172.1"/>
    <property type="molecule type" value="Genomic_DNA"/>
</dbReference>
<dbReference type="InterPro" id="IPR009011">
    <property type="entry name" value="Man6P_isomerase_rcpt-bd_dom_sf"/>
</dbReference>
<dbReference type="GO" id="GO:0006491">
    <property type="term" value="P:N-glycan processing"/>
    <property type="evidence" value="ECO:0007669"/>
    <property type="project" value="TreeGrafter"/>
</dbReference>
<dbReference type="Pfam" id="PF12999">
    <property type="entry name" value="PRKCSH-like"/>
    <property type="match status" value="1"/>
</dbReference>
<dbReference type="SUPFAM" id="SSF50911">
    <property type="entry name" value="Mannose 6-phosphate receptor domain"/>
    <property type="match status" value="1"/>
</dbReference>
<dbReference type="PANTHER" id="PTHR12630:SF1">
    <property type="entry name" value="GLUCOSIDASE 2 SUBUNIT BETA"/>
    <property type="match status" value="1"/>
</dbReference>
<feature type="domain" description="MRH" evidence="8">
    <location>
        <begin position="431"/>
        <end position="533"/>
    </location>
</feature>
<evidence type="ECO:0000256" key="2">
    <source>
        <dbReference type="ARBA" id="ARBA00022729"/>
    </source>
</evidence>
<name>A0AAV9IS90_CYACA</name>
<evidence type="ECO:0000256" key="3">
    <source>
        <dbReference type="ARBA" id="ARBA00022824"/>
    </source>
</evidence>
<keyword evidence="2 7" id="KW-0732">Signal</keyword>
<keyword evidence="3" id="KW-0256">Endoplasmic reticulum</keyword>
<dbReference type="Proteomes" id="UP001301350">
    <property type="component" value="Unassembled WGS sequence"/>
</dbReference>
<keyword evidence="4" id="KW-1015">Disulfide bond</keyword>
<feature type="coiled-coil region" evidence="5">
    <location>
        <begin position="199"/>
        <end position="226"/>
    </location>
</feature>
<evidence type="ECO:0000256" key="5">
    <source>
        <dbReference type="SAM" id="Coils"/>
    </source>
</evidence>
<dbReference type="InterPro" id="IPR028146">
    <property type="entry name" value="PRKCSH_N"/>
</dbReference>
<accession>A0AAV9IS90</accession>
<feature type="signal peptide" evidence="7">
    <location>
        <begin position="1"/>
        <end position="41"/>
    </location>
</feature>
<dbReference type="Gene3D" id="2.70.130.10">
    <property type="entry name" value="Mannose-6-phosphate receptor binding domain"/>
    <property type="match status" value="1"/>
</dbReference>
<dbReference type="Pfam" id="PF13015">
    <property type="entry name" value="PRKCSH_1"/>
    <property type="match status" value="1"/>
</dbReference>